<accession>A0A1H6KS48</accession>
<dbReference type="PANTHER" id="PTHR22916:SF67">
    <property type="entry name" value="COLANIC ACID BIOSYNTHESIS GLYCOSYL TRANSFERASE WCAE-RELATED"/>
    <property type="match status" value="1"/>
</dbReference>
<dbReference type="STRING" id="420404.SAMN05421793_12721"/>
<dbReference type="Gene3D" id="3.90.550.10">
    <property type="entry name" value="Spore Coat Polysaccharide Biosynthesis Protein SpsA, Chain A"/>
    <property type="match status" value="1"/>
</dbReference>
<protein>
    <submittedName>
        <fullName evidence="2">Glycosyltransferase involved in cell wall bisynthesis</fullName>
    </submittedName>
</protein>
<dbReference type="Proteomes" id="UP000198555">
    <property type="component" value="Unassembled WGS sequence"/>
</dbReference>
<dbReference type="RefSeq" id="WP_089770375.1">
    <property type="nucleotide sequence ID" value="NZ_FNWX01000027.1"/>
</dbReference>
<keyword evidence="3" id="KW-1185">Reference proteome</keyword>
<dbReference type="EMBL" id="FNWX01000027">
    <property type="protein sequence ID" value="SEH76344.1"/>
    <property type="molecule type" value="Genomic_DNA"/>
</dbReference>
<proteinExistence type="predicted"/>
<evidence type="ECO:0000313" key="2">
    <source>
        <dbReference type="EMBL" id="SEH76344.1"/>
    </source>
</evidence>
<name>A0A1H6KS48_9FLAO</name>
<evidence type="ECO:0000259" key="1">
    <source>
        <dbReference type="Pfam" id="PF00535"/>
    </source>
</evidence>
<dbReference type="InterPro" id="IPR001173">
    <property type="entry name" value="Glyco_trans_2-like"/>
</dbReference>
<feature type="domain" description="Glycosyltransferase 2-like" evidence="1">
    <location>
        <begin position="15"/>
        <end position="134"/>
    </location>
</feature>
<dbReference type="PANTHER" id="PTHR22916">
    <property type="entry name" value="GLYCOSYLTRANSFERASE"/>
    <property type="match status" value="1"/>
</dbReference>
<sequence length="257" mass="29784">MEQIINRVNNNPKISVITVSYNCVNTIEETILSVINQTYTNVEYIIIDGGSNDGTIEVVRKHQDKIDNWVSEPDGGIYDAMNKAINLAKGDYIIFMNAGDIFYNESVIEKVFSSDKIINQEIIYGSVVLNKKEGEIELKPGNLDEFWKGSRFCHQSVFISLPLHKKFPYNLKYKIAADYNFFYIMYINKKRFLYLDFPFSKVAMGGISDIGRIKLIKENLEILNDKRLKVYYYYIVQGLKAIILSRGKILKYYLLNK</sequence>
<dbReference type="CDD" id="cd06433">
    <property type="entry name" value="GT_2_WfgS_like"/>
    <property type="match status" value="1"/>
</dbReference>
<dbReference type="Pfam" id="PF00535">
    <property type="entry name" value="Glycos_transf_2"/>
    <property type="match status" value="1"/>
</dbReference>
<reference evidence="3" key="1">
    <citation type="submission" date="2016-10" db="EMBL/GenBank/DDBJ databases">
        <authorList>
            <person name="Varghese N."/>
            <person name="Submissions S."/>
        </authorList>
    </citation>
    <scope>NUCLEOTIDE SEQUENCE [LARGE SCALE GENOMIC DNA]</scope>
    <source>
        <strain evidence="3">DSM 19326</strain>
    </source>
</reference>
<organism evidence="2 3">
    <name type="scientific">Epilithonimonas hominis</name>
    <dbReference type="NCBI Taxonomy" id="420404"/>
    <lineage>
        <taxon>Bacteria</taxon>
        <taxon>Pseudomonadati</taxon>
        <taxon>Bacteroidota</taxon>
        <taxon>Flavobacteriia</taxon>
        <taxon>Flavobacteriales</taxon>
        <taxon>Weeksellaceae</taxon>
        <taxon>Chryseobacterium group</taxon>
        <taxon>Epilithonimonas</taxon>
    </lineage>
</organism>
<evidence type="ECO:0000313" key="3">
    <source>
        <dbReference type="Proteomes" id="UP000198555"/>
    </source>
</evidence>
<gene>
    <name evidence="2" type="ORF">SAMN05421793_12721</name>
</gene>
<dbReference type="SUPFAM" id="SSF53448">
    <property type="entry name" value="Nucleotide-diphospho-sugar transferases"/>
    <property type="match status" value="1"/>
</dbReference>
<dbReference type="AlphaFoldDB" id="A0A1H6KS48"/>
<dbReference type="GO" id="GO:0016758">
    <property type="term" value="F:hexosyltransferase activity"/>
    <property type="evidence" value="ECO:0007669"/>
    <property type="project" value="UniProtKB-ARBA"/>
</dbReference>
<keyword evidence="2" id="KW-0808">Transferase</keyword>
<dbReference type="InterPro" id="IPR029044">
    <property type="entry name" value="Nucleotide-diphossugar_trans"/>
</dbReference>